<evidence type="ECO:0000259" key="1">
    <source>
        <dbReference type="SMART" id="SM00418"/>
    </source>
</evidence>
<evidence type="ECO:0000313" key="3">
    <source>
        <dbReference type="Proteomes" id="UP001216907"/>
    </source>
</evidence>
<name>A0ABT6F6J3_9BACT</name>
<dbReference type="PANTHER" id="PTHR37318:SF1">
    <property type="entry name" value="BSL7504 PROTEIN"/>
    <property type="match status" value="1"/>
</dbReference>
<gene>
    <name evidence="2" type="ORF">PZE19_05090</name>
</gene>
<dbReference type="PANTHER" id="PTHR37318">
    <property type="entry name" value="BSL7504 PROTEIN"/>
    <property type="match status" value="1"/>
</dbReference>
<organism evidence="2 3">
    <name type="scientific">Paludisphaera mucosa</name>
    <dbReference type="NCBI Taxonomy" id="3030827"/>
    <lineage>
        <taxon>Bacteria</taxon>
        <taxon>Pseudomonadati</taxon>
        <taxon>Planctomycetota</taxon>
        <taxon>Planctomycetia</taxon>
        <taxon>Isosphaerales</taxon>
        <taxon>Isosphaeraceae</taxon>
        <taxon>Paludisphaera</taxon>
    </lineage>
</organism>
<dbReference type="Proteomes" id="UP001216907">
    <property type="component" value="Unassembled WGS sequence"/>
</dbReference>
<dbReference type="Pfam" id="PF13601">
    <property type="entry name" value="HTH_34"/>
    <property type="match status" value="1"/>
</dbReference>
<dbReference type="InterPro" id="IPR001845">
    <property type="entry name" value="HTH_ArsR_DNA-bd_dom"/>
</dbReference>
<proteinExistence type="predicted"/>
<protein>
    <submittedName>
        <fullName evidence="2">Transcriptional regulator</fullName>
    </submittedName>
</protein>
<dbReference type="EMBL" id="JARRAG010000001">
    <property type="protein sequence ID" value="MDG3003134.1"/>
    <property type="molecule type" value="Genomic_DNA"/>
</dbReference>
<dbReference type="InterPro" id="IPR036388">
    <property type="entry name" value="WH-like_DNA-bd_sf"/>
</dbReference>
<evidence type="ECO:0000313" key="2">
    <source>
        <dbReference type="EMBL" id="MDG3003134.1"/>
    </source>
</evidence>
<keyword evidence="3" id="KW-1185">Reference proteome</keyword>
<feature type="domain" description="HTH arsR-type" evidence="1">
    <location>
        <begin position="22"/>
        <end position="113"/>
    </location>
</feature>
<accession>A0ABT6F6J3</accession>
<reference evidence="2 3" key="1">
    <citation type="submission" date="2023-03" db="EMBL/GenBank/DDBJ databases">
        <title>Paludisphaera mucosa sp. nov. a novel planctomycete from northern fen.</title>
        <authorList>
            <person name="Ivanova A."/>
        </authorList>
    </citation>
    <scope>NUCLEOTIDE SEQUENCE [LARGE SCALE GENOMIC DNA]</scope>
    <source>
        <strain evidence="2 3">Pla2</strain>
    </source>
</reference>
<dbReference type="Gene3D" id="1.10.10.10">
    <property type="entry name" value="Winged helix-like DNA-binding domain superfamily/Winged helix DNA-binding domain"/>
    <property type="match status" value="1"/>
</dbReference>
<dbReference type="RefSeq" id="WP_277859490.1">
    <property type="nucleotide sequence ID" value="NZ_JARRAG010000001.1"/>
</dbReference>
<dbReference type="SUPFAM" id="SSF46785">
    <property type="entry name" value="Winged helix' DNA-binding domain"/>
    <property type="match status" value="1"/>
</dbReference>
<dbReference type="InterPro" id="IPR027395">
    <property type="entry name" value="WH_DNA-bd_dom"/>
</dbReference>
<comment type="caution">
    <text evidence="2">The sequence shown here is derived from an EMBL/GenBank/DDBJ whole genome shotgun (WGS) entry which is preliminary data.</text>
</comment>
<dbReference type="SMART" id="SM00418">
    <property type="entry name" value="HTH_ARSR"/>
    <property type="match status" value="1"/>
</dbReference>
<dbReference type="InterPro" id="IPR036390">
    <property type="entry name" value="WH_DNA-bd_sf"/>
</dbReference>
<sequence length="131" mass="14604">MTQPDPKSAEPTGRFAYDGLERIFHEKARLGIMTSLVTHSRGLVFGDLKDLCQLTDGNLSRHLQILHEAGFVEIWKGFHKKRPQTLCRVTEGGRRRFLEYINVLETVVQDALKAATGSAANANLAEGWSPV</sequence>